<dbReference type="InterPro" id="IPR029045">
    <property type="entry name" value="ClpP/crotonase-like_dom_sf"/>
</dbReference>
<dbReference type="EMBL" id="SHNO01000001">
    <property type="protein sequence ID" value="MCX2976928.1"/>
    <property type="molecule type" value="Genomic_DNA"/>
</dbReference>
<accession>A0ABT3T3T5</accession>
<dbReference type="Gene3D" id="3.90.226.10">
    <property type="entry name" value="2-enoyl-CoA Hydratase, Chain A, domain 1"/>
    <property type="match status" value="1"/>
</dbReference>
<name>A0ABT3T3T5_9GAMM</name>
<dbReference type="Pfam" id="PF00378">
    <property type="entry name" value="ECH_1"/>
    <property type="match status" value="1"/>
</dbReference>
<dbReference type="CDD" id="cd06558">
    <property type="entry name" value="crotonase-like"/>
    <property type="match status" value="1"/>
</dbReference>
<dbReference type="PANTHER" id="PTHR11941:SF124">
    <property type="entry name" value="ENOYL-COA HYDRATASE ECHA13-RELATED"/>
    <property type="match status" value="1"/>
</dbReference>
<dbReference type="InterPro" id="IPR001753">
    <property type="entry name" value="Enoyl-CoA_hydra/iso"/>
</dbReference>
<gene>
    <name evidence="1" type="ORF">EYC82_06135</name>
</gene>
<dbReference type="NCBIfam" id="NF006140">
    <property type="entry name" value="PRK08290.1"/>
    <property type="match status" value="1"/>
</dbReference>
<evidence type="ECO:0000313" key="2">
    <source>
        <dbReference type="Proteomes" id="UP001143304"/>
    </source>
</evidence>
<organism evidence="1 2">
    <name type="scientific">Candidatus Marimicrobium litorale</name>
    <dbReference type="NCBI Taxonomy" id="2518991"/>
    <lineage>
        <taxon>Bacteria</taxon>
        <taxon>Pseudomonadati</taxon>
        <taxon>Pseudomonadota</taxon>
        <taxon>Gammaproteobacteria</taxon>
        <taxon>Cellvibrionales</taxon>
        <taxon>Halieaceae</taxon>
        <taxon>Marimicrobium</taxon>
    </lineage>
</organism>
<dbReference type="Proteomes" id="UP001143304">
    <property type="component" value="Unassembled WGS sequence"/>
</dbReference>
<comment type="caution">
    <text evidence="1">The sequence shown here is derived from an EMBL/GenBank/DDBJ whole genome shotgun (WGS) entry which is preliminary data.</text>
</comment>
<sequence length="275" mass="29995">MTNEAKVLYDVQDNIAVITLNRPKQRNAQDLDLLNELDAIWMQAAADKQVKVIVLNGNGPHFSAGHDITKPAMDQVTSIDWDGEPVADLYEYEAEVFLGYCSKWRNIPKPTIAAVHGACIAAGLMLIWPCDIIIAADNARFSDPVVAMGIGGVEYHAHTWEFGARKAKEMLFTSSFIDAATAEKLGMVNKVVALDDLNAEVMSMAETIAKQPAFGLAMAKRAVNRTQDIQGYQNSLEAAFDMHQLGHGNCIAATGKPIFVNLEEMKKVTKDGGKS</sequence>
<reference evidence="1" key="1">
    <citation type="submission" date="2019-02" db="EMBL/GenBank/DDBJ databases">
        <authorList>
            <person name="Li S.-H."/>
        </authorList>
    </citation>
    <scope>NUCLEOTIDE SEQUENCE</scope>
    <source>
        <strain evidence="1">IMCC11814</strain>
    </source>
</reference>
<dbReference type="PANTHER" id="PTHR11941">
    <property type="entry name" value="ENOYL-COA HYDRATASE-RELATED"/>
    <property type="match status" value="1"/>
</dbReference>
<evidence type="ECO:0000313" key="1">
    <source>
        <dbReference type="EMBL" id="MCX2976928.1"/>
    </source>
</evidence>
<proteinExistence type="predicted"/>
<dbReference type="SUPFAM" id="SSF52096">
    <property type="entry name" value="ClpP/crotonase"/>
    <property type="match status" value="1"/>
</dbReference>
<dbReference type="RefSeq" id="WP_279248669.1">
    <property type="nucleotide sequence ID" value="NZ_SHNO01000001.1"/>
</dbReference>
<keyword evidence="2" id="KW-1185">Reference proteome</keyword>
<protein>
    <submittedName>
        <fullName evidence="1">Enoyl-CoA hydratase</fullName>
    </submittedName>
</protein>